<keyword evidence="2" id="KW-1185">Reference proteome</keyword>
<proteinExistence type="predicted"/>
<dbReference type="OrthoDB" id="40579at2759"/>
<comment type="caution">
    <text evidence="1">The sequence shown here is derived from an EMBL/GenBank/DDBJ whole genome shotgun (WGS) entry which is preliminary data.</text>
</comment>
<name>A0A8S3WAL7_PARAO</name>
<dbReference type="Proteomes" id="UP000691718">
    <property type="component" value="Unassembled WGS sequence"/>
</dbReference>
<dbReference type="PANTHER" id="PTHR18901:SF38">
    <property type="entry name" value="PSEUDOURIDINE-5'-PHOSPHATASE"/>
    <property type="match status" value="1"/>
</dbReference>
<gene>
    <name evidence="1" type="ORF">PAPOLLO_LOCUS4000</name>
</gene>
<sequence length="151" mass="16744">MYGVTDRELSVAVVRELKLPISVDEFEMQLSDSAKKLLPSAPLKEGAERLLIHLGNNNIPLALVTNSTAHAVRMHATERPELFGLFHHKVSITDSEVNRGKPHPDIYVLAASKFPAKPRPDKCLVFEDSRVGVEAAVRAGMQVRTMYDLCI</sequence>
<reference evidence="1" key="1">
    <citation type="submission" date="2021-04" db="EMBL/GenBank/DDBJ databases">
        <authorList>
            <person name="Tunstrom K."/>
        </authorList>
    </citation>
    <scope>NUCLEOTIDE SEQUENCE</scope>
</reference>
<evidence type="ECO:0000313" key="2">
    <source>
        <dbReference type="Proteomes" id="UP000691718"/>
    </source>
</evidence>
<dbReference type="PANTHER" id="PTHR18901">
    <property type="entry name" value="2-DEOXYGLUCOSE-6-PHOSPHATE PHOSPHATASE 2"/>
    <property type="match status" value="1"/>
</dbReference>
<dbReference type="AlphaFoldDB" id="A0A8S3WAL7"/>
<protein>
    <submittedName>
        <fullName evidence="1">(apollo) hypothetical protein</fullName>
    </submittedName>
</protein>
<evidence type="ECO:0000313" key="1">
    <source>
        <dbReference type="EMBL" id="CAG4949368.1"/>
    </source>
</evidence>
<organism evidence="1 2">
    <name type="scientific">Parnassius apollo</name>
    <name type="common">Apollo butterfly</name>
    <name type="synonym">Papilio apollo</name>
    <dbReference type="NCBI Taxonomy" id="110799"/>
    <lineage>
        <taxon>Eukaryota</taxon>
        <taxon>Metazoa</taxon>
        <taxon>Ecdysozoa</taxon>
        <taxon>Arthropoda</taxon>
        <taxon>Hexapoda</taxon>
        <taxon>Insecta</taxon>
        <taxon>Pterygota</taxon>
        <taxon>Neoptera</taxon>
        <taxon>Endopterygota</taxon>
        <taxon>Lepidoptera</taxon>
        <taxon>Glossata</taxon>
        <taxon>Ditrysia</taxon>
        <taxon>Papilionoidea</taxon>
        <taxon>Papilionidae</taxon>
        <taxon>Parnassiinae</taxon>
        <taxon>Parnassini</taxon>
        <taxon>Parnassius</taxon>
        <taxon>Parnassius</taxon>
    </lineage>
</organism>
<dbReference type="GO" id="GO:0016791">
    <property type="term" value="F:phosphatase activity"/>
    <property type="evidence" value="ECO:0007669"/>
    <property type="project" value="TreeGrafter"/>
</dbReference>
<dbReference type="EMBL" id="CAJQZP010000220">
    <property type="protein sequence ID" value="CAG4949368.1"/>
    <property type="molecule type" value="Genomic_DNA"/>
</dbReference>
<dbReference type="Pfam" id="PF00702">
    <property type="entry name" value="Hydrolase"/>
    <property type="match status" value="1"/>
</dbReference>
<dbReference type="InterPro" id="IPR006439">
    <property type="entry name" value="HAD-SF_hydro_IA"/>
</dbReference>
<accession>A0A8S3WAL7</accession>
<dbReference type="NCBIfam" id="TIGR01509">
    <property type="entry name" value="HAD-SF-IA-v3"/>
    <property type="match status" value="1"/>
</dbReference>